<comment type="caution">
    <text evidence="2">The sequence shown here is derived from an EMBL/GenBank/DDBJ whole genome shotgun (WGS) entry which is preliminary data.</text>
</comment>
<dbReference type="AlphaFoldDB" id="A0A2B7XRS7"/>
<evidence type="ECO:0000313" key="2">
    <source>
        <dbReference type="EMBL" id="PGH11680.1"/>
    </source>
</evidence>
<organism evidence="2 3">
    <name type="scientific">Helicocarpus griseus UAMH5409</name>
    <dbReference type="NCBI Taxonomy" id="1447875"/>
    <lineage>
        <taxon>Eukaryota</taxon>
        <taxon>Fungi</taxon>
        <taxon>Dikarya</taxon>
        <taxon>Ascomycota</taxon>
        <taxon>Pezizomycotina</taxon>
        <taxon>Eurotiomycetes</taxon>
        <taxon>Eurotiomycetidae</taxon>
        <taxon>Onygenales</taxon>
        <taxon>Ajellomycetaceae</taxon>
        <taxon>Helicocarpus</taxon>
    </lineage>
</organism>
<gene>
    <name evidence="2" type="ORF">AJ79_04703</name>
</gene>
<feature type="region of interest" description="Disordered" evidence="1">
    <location>
        <begin position="172"/>
        <end position="198"/>
    </location>
</feature>
<feature type="compositionally biased region" description="Polar residues" evidence="1">
    <location>
        <begin position="172"/>
        <end position="185"/>
    </location>
</feature>
<accession>A0A2B7XRS7</accession>
<feature type="compositionally biased region" description="Basic and acidic residues" evidence="1">
    <location>
        <begin position="188"/>
        <end position="198"/>
    </location>
</feature>
<name>A0A2B7XRS7_9EURO</name>
<dbReference type="Proteomes" id="UP000223968">
    <property type="component" value="Unassembled WGS sequence"/>
</dbReference>
<feature type="region of interest" description="Disordered" evidence="1">
    <location>
        <begin position="1"/>
        <end position="25"/>
    </location>
</feature>
<keyword evidence="3" id="KW-1185">Reference proteome</keyword>
<evidence type="ECO:0000313" key="3">
    <source>
        <dbReference type="Proteomes" id="UP000223968"/>
    </source>
</evidence>
<feature type="compositionally biased region" description="Polar residues" evidence="1">
    <location>
        <begin position="8"/>
        <end position="17"/>
    </location>
</feature>
<reference evidence="2 3" key="1">
    <citation type="submission" date="2017-10" db="EMBL/GenBank/DDBJ databases">
        <title>Comparative genomics in systemic dimorphic fungi from Ajellomycetaceae.</title>
        <authorList>
            <person name="Munoz J.F."/>
            <person name="Mcewen J.G."/>
            <person name="Clay O.K."/>
            <person name="Cuomo C.A."/>
        </authorList>
    </citation>
    <scope>NUCLEOTIDE SEQUENCE [LARGE SCALE GENOMIC DNA]</scope>
    <source>
        <strain evidence="2 3">UAMH5409</strain>
    </source>
</reference>
<dbReference type="EMBL" id="PDNB01000069">
    <property type="protein sequence ID" value="PGH11680.1"/>
    <property type="molecule type" value="Genomic_DNA"/>
</dbReference>
<evidence type="ECO:0000256" key="1">
    <source>
        <dbReference type="SAM" id="MobiDB-lite"/>
    </source>
</evidence>
<protein>
    <submittedName>
        <fullName evidence="2">Uncharacterized protein</fullName>
    </submittedName>
</protein>
<sequence length="226" mass="25663">MEGFPSGSLYQQYSNLEEPSRKPAAARNFSRPLAIPIYDPEESNIDIASIPQPIYVSNESNIDIANVHQAIYLPQEDDMDIANDPQTSWRPESPTYLLDANYSAYKEETLSFSSLDPLLARPYRYKGDVRRAAAKLGLEPTASCCSSPTPFEAPRSTYRTMSYAQPRELRQTTSLRAESSSSNLAPRQDSRESVAEPKNKLKRFKYRIWGIPKKSRKYDKEALLKL</sequence>
<proteinExistence type="predicted"/>